<dbReference type="Proteomes" id="UP000767854">
    <property type="component" value="Unassembled WGS sequence"/>
</dbReference>
<name>A0ABS2MP67_9FIRM</name>
<feature type="transmembrane region" description="Helical" evidence="10">
    <location>
        <begin position="315"/>
        <end position="338"/>
    </location>
</feature>
<feature type="transmembrane region" description="Helical" evidence="10">
    <location>
        <begin position="265"/>
        <end position="280"/>
    </location>
</feature>
<gene>
    <name evidence="11" type="ORF">JOC49_000701</name>
</gene>
<dbReference type="RefSeq" id="WP_341534648.1">
    <property type="nucleotide sequence ID" value="NZ_JAFBDT010000003.1"/>
</dbReference>
<feature type="transmembrane region" description="Helical" evidence="10">
    <location>
        <begin position="286"/>
        <end position="303"/>
    </location>
</feature>
<organism evidence="11 12">
    <name type="scientific">Fusibacter tunisiensis</name>
    <dbReference type="NCBI Taxonomy" id="1008308"/>
    <lineage>
        <taxon>Bacteria</taxon>
        <taxon>Bacillati</taxon>
        <taxon>Bacillota</taxon>
        <taxon>Clostridia</taxon>
        <taxon>Eubacteriales</taxon>
        <taxon>Eubacteriales Family XII. Incertae Sedis</taxon>
        <taxon>Fusibacter</taxon>
    </lineage>
</organism>
<keyword evidence="4 9" id="KW-0808">Transferase</keyword>
<keyword evidence="3 9" id="KW-1003">Cell membrane</keyword>
<dbReference type="InterPro" id="IPR051085">
    <property type="entry name" value="MB_O-acyltransferase"/>
</dbReference>
<dbReference type="EMBL" id="JAFBDT010000003">
    <property type="protein sequence ID" value="MBM7561184.1"/>
    <property type="molecule type" value="Genomic_DNA"/>
</dbReference>
<dbReference type="PIRSF" id="PIRSF016636">
    <property type="entry name" value="AlgI_DltB"/>
    <property type="match status" value="1"/>
</dbReference>
<protein>
    <submittedName>
        <fullName evidence="11">Alginate O-acetyltransferase complex protein AlgI</fullName>
    </submittedName>
</protein>
<reference evidence="11 12" key="1">
    <citation type="submission" date="2021-01" db="EMBL/GenBank/DDBJ databases">
        <title>Genomic Encyclopedia of Type Strains, Phase IV (KMG-IV): sequencing the most valuable type-strain genomes for metagenomic binning, comparative biology and taxonomic classification.</title>
        <authorList>
            <person name="Goeker M."/>
        </authorList>
    </citation>
    <scope>NUCLEOTIDE SEQUENCE [LARGE SCALE GENOMIC DNA]</scope>
    <source>
        <strain evidence="11 12">DSM 24436</strain>
    </source>
</reference>
<feature type="transmembrane region" description="Helical" evidence="10">
    <location>
        <begin position="78"/>
        <end position="99"/>
    </location>
</feature>
<dbReference type="PANTHER" id="PTHR13285:SF23">
    <property type="entry name" value="TEICHOIC ACID D-ALANYLTRANSFERASE"/>
    <property type="match status" value="1"/>
</dbReference>
<evidence type="ECO:0000256" key="4">
    <source>
        <dbReference type="ARBA" id="ARBA00022679"/>
    </source>
</evidence>
<evidence type="ECO:0000313" key="11">
    <source>
        <dbReference type="EMBL" id="MBM7561184.1"/>
    </source>
</evidence>
<feature type="transmembrane region" description="Helical" evidence="10">
    <location>
        <begin position="39"/>
        <end position="58"/>
    </location>
</feature>
<keyword evidence="5 10" id="KW-0812">Transmembrane</keyword>
<evidence type="ECO:0000256" key="9">
    <source>
        <dbReference type="PIRNR" id="PIRNR016636"/>
    </source>
</evidence>
<evidence type="ECO:0000256" key="7">
    <source>
        <dbReference type="ARBA" id="ARBA00023136"/>
    </source>
</evidence>
<keyword evidence="6 10" id="KW-1133">Transmembrane helix</keyword>
<proteinExistence type="inferred from homology"/>
<keyword evidence="7 9" id="KW-0472">Membrane</keyword>
<sequence length="427" mass="49017">MFYFYGEPVYTGLLIFSAVSDYSHSAYIERYRGTGRAKIALISSITINLAMLFFFKYADFFIESVNVLFGRDFNSLELSLPIGISFFTFQTMSYTIDVYRGSVKASRKFLPFATYVTLFPQLVAGPIVRYATLETQLINRHINLESLSSGIQRFIIGLSKKVLLANQLGEFTVAFRATESNSVLFTWAYAVTFTLQIYFDFSGYSDMAIGLGRLLGFEFPENFKYPLCAKSITDFWRRWHMTLGQWFRDYVYIPLGGNRVSHLKWLRNLLIVWGLTGLWHGADWNFIIWGLYFGIILAVEKWLNISKTTSKIGHIYVIGVVVVSFVIFNSLSMDQLWLDLKTMFGLSDVPFVTSETLFQLKNYSNLILFGVLGATPLPKLTLESMQNFKGVDRIRQFTDPVGLVILLWGVTAYLVDSSFNPFLYFRF</sequence>
<dbReference type="InterPro" id="IPR004299">
    <property type="entry name" value="MBOAT_fam"/>
</dbReference>
<evidence type="ECO:0000256" key="1">
    <source>
        <dbReference type="ARBA" id="ARBA00004651"/>
    </source>
</evidence>
<evidence type="ECO:0000256" key="8">
    <source>
        <dbReference type="ARBA" id="ARBA00023315"/>
    </source>
</evidence>
<comment type="subcellular location">
    <subcellularLocation>
        <location evidence="1">Cell membrane</location>
        <topology evidence="1">Multi-pass membrane protein</topology>
    </subcellularLocation>
</comment>
<evidence type="ECO:0000256" key="10">
    <source>
        <dbReference type="SAM" id="Phobius"/>
    </source>
</evidence>
<comment type="similarity">
    <text evidence="2 9">Belongs to the membrane-bound acyltransferase family.</text>
</comment>
<feature type="transmembrane region" description="Helical" evidence="10">
    <location>
        <begin position="397"/>
        <end position="415"/>
    </location>
</feature>
<dbReference type="InterPro" id="IPR028362">
    <property type="entry name" value="AlgI"/>
</dbReference>
<keyword evidence="12" id="KW-1185">Reference proteome</keyword>
<evidence type="ECO:0000256" key="2">
    <source>
        <dbReference type="ARBA" id="ARBA00010323"/>
    </source>
</evidence>
<evidence type="ECO:0000313" key="12">
    <source>
        <dbReference type="Proteomes" id="UP000767854"/>
    </source>
</evidence>
<evidence type="ECO:0000256" key="5">
    <source>
        <dbReference type="ARBA" id="ARBA00022692"/>
    </source>
</evidence>
<keyword evidence="8 9" id="KW-0012">Acyltransferase</keyword>
<dbReference type="PIRSF" id="PIRSF500217">
    <property type="entry name" value="AlgI"/>
    <property type="match status" value="1"/>
</dbReference>
<dbReference type="Pfam" id="PF03062">
    <property type="entry name" value="MBOAT"/>
    <property type="match status" value="1"/>
</dbReference>
<accession>A0ABS2MP67</accession>
<dbReference type="InterPro" id="IPR024194">
    <property type="entry name" value="Ac/AlaTfrase_AlgI/DltB"/>
</dbReference>
<evidence type="ECO:0000256" key="3">
    <source>
        <dbReference type="ARBA" id="ARBA00022475"/>
    </source>
</evidence>
<comment type="caution">
    <text evidence="11">The sequence shown here is derived from an EMBL/GenBank/DDBJ whole genome shotgun (WGS) entry which is preliminary data.</text>
</comment>
<evidence type="ECO:0000256" key="6">
    <source>
        <dbReference type="ARBA" id="ARBA00022989"/>
    </source>
</evidence>
<dbReference type="PANTHER" id="PTHR13285">
    <property type="entry name" value="ACYLTRANSFERASE"/>
    <property type="match status" value="1"/>
</dbReference>